<evidence type="ECO:0000313" key="3">
    <source>
        <dbReference type="EMBL" id="PFH55838.1"/>
    </source>
</evidence>
<dbReference type="InterPro" id="IPR006157">
    <property type="entry name" value="FolB_dom"/>
</dbReference>
<name>A0A2A9P3C2_OPHUN</name>
<dbReference type="SMART" id="SM00905">
    <property type="entry name" value="FolB"/>
    <property type="match status" value="1"/>
</dbReference>
<dbReference type="Proteomes" id="UP000037136">
    <property type="component" value="Unassembled WGS sequence"/>
</dbReference>
<dbReference type="OrthoDB" id="5425486at2759"/>
<keyword evidence="4" id="KW-1185">Reference proteome</keyword>
<dbReference type="GO" id="GO:0046656">
    <property type="term" value="P:folic acid biosynthetic process"/>
    <property type="evidence" value="ECO:0007669"/>
    <property type="project" value="UniProtKB-KW"/>
</dbReference>
<dbReference type="GO" id="GO:0004150">
    <property type="term" value="F:dihydroneopterin aldolase activity"/>
    <property type="evidence" value="ECO:0007669"/>
    <property type="project" value="InterPro"/>
</dbReference>
<dbReference type="AlphaFoldDB" id="A0A2A9P3C2"/>
<evidence type="ECO:0000313" key="4">
    <source>
        <dbReference type="Proteomes" id="UP000037136"/>
    </source>
</evidence>
<organism evidence="3 4">
    <name type="scientific">Ophiocordyceps unilateralis</name>
    <name type="common">Zombie-ant fungus</name>
    <name type="synonym">Torrubia unilateralis</name>
    <dbReference type="NCBI Taxonomy" id="268505"/>
    <lineage>
        <taxon>Eukaryota</taxon>
        <taxon>Fungi</taxon>
        <taxon>Dikarya</taxon>
        <taxon>Ascomycota</taxon>
        <taxon>Pezizomycotina</taxon>
        <taxon>Sordariomycetes</taxon>
        <taxon>Hypocreomycetidae</taxon>
        <taxon>Hypocreales</taxon>
        <taxon>Ophiocordycipitaceae</taxon>
        <taxon>Ophiocordyceps</taxon>
    </lineage>
</organism>
<feature type="domain" description="Dihydroneopterin aldolase/epimerase" evidence="2">
    <location>
        <begin position="126"/>
        <end position="237"/>
    </location>
</feature>
<evidence type="ECO:0000256" key="1">
    <source>
        <dbReference type="ARBA" id="ARBA00022909"/>
    </source>
</evidence>
<reference evidence="3 4" key="2">
    <citation type="journal article" date="2017" name="Sci. Rep.">
        <title>Ant-infecting Ophiocordyceps genomes reveal a high diversity of potential behavioral manipulation genes and a possible major role for enterotoxins.</title>
        <authorList>
            <person name="de Bekker C."/>
            <person name="Ohm R.A."/>
            <person name="Evans H.C."/>
            <person name="Brachmann A."/>
            <person name="Hughes D.P."/>
        </authorList>
    </citation>
    <scope>NUCLEOTIDE SEQUENCE [LARGE SCALE GENOMIC DNA]</scope>
    <source>
        <strain evidence="3 4">SC16a</strain>
    </source>
</reference>
<evidence type="ECO:0000259" key="2">
    <source>
        <dbReference type="SMART" id="SM00905"/>
    </source>
</evidence>
<dbReference type="SUPFAM" id="SSF55620">
    <property type="entry name" value="Tetrahydrobiopterin biosynthesis enzymes-like"/>
    <property type="match status" value="1"/>
</dbReference>
<proteinExistence type="predicted"/>
<keyword evidence="1" id="KW-0289">Folate biosynthesis</keyword>
<dbReference type="STRING" id="268505.A0A2A9P3C2"/>
<dbReference type="Pfam" id="PF02152">
    <property type="entry name" value="FolB"/>
    <property type="match status" value="1"/>
</dbReference>
<protein>
    <recommendedName>
        <fullName evidence="2">Dihydroneopterin aldolase/epimerase domain-containing protein</fullName>
    </recommendedName>
</protein>
<dbReference type="Gene3D" id="3.30.1130.10">
    <property type="match status" value="1"/>
</dbReference>
<comment type="caution">
    <text evidence="3">The sequence shown here is derived from an EMBL/GenBank/DDBJ whole genome shotgun (WGS) entry which is preliminary data.</text>
</comment>
<dbReference type="EMBL" id="LAZP02000747">
    <property type="protein sequence ID" value="PFH55838.1"/>
    <property type="molecule type" value="Genomic_DNA"/>
</dbReference>
<sequence>MSADVSLQGAFAATSSRDALAVDTVHYGQLSKAMLASVERLPAPPAGSLALSSVLAHVWRDIAGGGETSDGDTLARPLLDAEAVRYLELMAHLPKASLLGDGVSLALTGGVGSDSAGAAPVPACVLKLHALRVPTLIGINDNERLARQSVVISVEIDSYDASADIYQAVEAKISQETIDSSFGTLEALAAHLLRVVSLYLRAERLEPPDGSGSHITIIVEKPMAVPFAEAPAVELRLNTNEVLAGPA</sequence>
<dbReference type="InterPro" id="IPR043133">
    <property type="entry name" value="GTP-CH-I_C/QueF"/>
</dbReference>
<gene>
    <name evidence="3" type="ORF">XA68_17529</name>
</gene>
<reference evidence="3 4" key="1">
    <citation type="journal article" date="2015" name="BMC Genomics">
        <title>Gene expression during zombie ant biting behavior reflects the complexity underlying fungal parasitic behavioral manipulation.</title>
        <authorList>
            <person name="de Bekker C."/>
            <person name="Ohm R.A."/>
            <person name="Loreto R.G."/>
            <person name="Sebastian A."/>
            <person name="Albert I."/>
            <person name="Merrow M."/>
            <person name="Brachmann A."/>
            <person name="Hughes D.P."/>
        </authorList>
    </citation>
    <scope>NUCLEOTIDE SEQUENCE [LARGE SCALE GENOMIC DNA]</scope>
    <source>
        <strain evidence="3 4">SC16a</strain>
    </source>
</reference>
<accession>A0A2A9P3C2</accession>